<accession>A0A1G6SMM7</accession>
<feature type="transmembrane region" description="Helical" evidence="1">
    <location>
        <begin position="102"/>
        <end position="125"/>
    </location>
</feature>
<dbReference type="Proteomes" id="UP000324896">
    <property type="component" value="Unassembled WGS sequence"/>
</dbReference>
<dbReference type="EMBL" id="FMYT01000031">
    <property type="protein sequence ID" value="SDD18098.1"/>
    <property type="molecule type" value="Genomic_DNA"/>
</dbReference>
<evidence type="ECO:0000256" key="1">
    <source>
        <dbReference type="SAM" id="Phobius"/>
    </source>
</evidence>
<feature type="transmembrane region" description="Helical" evidence="1">
    <location>
        <begin position="67"/>
        <end position="90"/>
    </location>
</feature>
<dbReference type="AlphaFoldDB" id="A0A1G6SMM7"/>
<name>A0A1G6SMM7_9FIRM</name>
<dbReference type="PANTHER" id="PTHR36178:SF1">
    <property type="entry name" value="SODIUM_GLUTAMATE SYMPORTER"/>
    <property type="match status" value="1"/>
</dbReference>
<keyword evidence="1" id="KW-1133">Transmembrane helix</keyword>
<feature type="transmembrane region" description="Helical" evidence="1">
    <location>
        <begin position="12"/>
        <end position="30"/>
    </location>
</feature>
<dbReference type="GO" id="GO:0015813">
    <property type="term" value="P:L-glutamate transmembrane transport"/>
    <property type="evidence" value="ECO:0007669"/>
    <property type="project" value="InterPro"/>
</dbReference>
<dbReference type="InterPro" id="IPR004445">
    <property type="entry name" value="GltS"/>
</dbReference>
<keyword evidence="1" id="KW-0812">Transmembrane</keyword>
<dbReference type="GO" id="GO:0016020">
    <property type="term" value="C:membrane"/>
    <property type="evidence" value="ECO:0007669"/>
    <property type="project" value="InterPro"/>
</dbReference>
<dbReference type="RefSeq" id="WP_149796921.1">
    <property type="nucleotide sequence ID" value="NZ_FMYT01000031.1"/>
</dbReference>
<dbReference type="GO" id="GO:0015501">
    <property type="term" value="F:glutamate:sodium symporter activity"/>
    <property type="evidence" value="ECO:0007669"/>
    <property type="project" value="InterPro"/>
</dbReference>
<protein>
    <submittedName>
        <fullName evidence="2">Sodium--glutamate symport carrier (GltS)</fullName>
    </submittedName>
</protein>
<dbReference type="PANTHER" id="PTHR36178">
    <property type="entry name" value="SLR0625 PROTEIN"/>
    <property type="match status" value="1"/>
</dbReference>
<reference evidence="2 3" key="1">
    <citation type="submission" date="2016-10" db="EMBL/GenBank/DDBJ databases">
        <authorList>
            <person name="Varghese N."/>
            <person name="Submissions S."/>
        </authorList>
    </citation>
    <scope>NUCLEOTIDE SEQUENCE [LARGE SCALE GENOMIC DNA]</scope>
    <source>
        <strain evidence="2 3">WG10</strain>
    </source>
</reference>
<evidence type="ECO:0000313" key="3">
    <source>
        <dbReference type="Proteomes" id="UP000324896"/>
    </source>
</evidence>
<dbReference type="Pfam" id="PF03616">
    <property type="entry name" value="Glt_symporter"/>
    <property type="match status" value="1"/>
</dbReference>
<evidence type="ECO:0000313" key="2">
    <source>
        <dbReference type="EMBL" id="SDD18098.1"/>
    </source>
</evidence>
<proteinExistence type="predicted"/>
<keyword evidence="1" id="KW-0472">Membrane</keyword>
<feature type="transmembrane region" description="Helical" evidence="1">
    <location>
        <begin position="42"/>
        <end position="61"/>
    </location>
</feature>
<sequence>MESDILLELFRALSFLSIFWLIGNFMTIKINFIKKLFLPESVIGGFLALILGPRVLNIITISEKWLALYSVLPGILIVPIVASIPLGINFKQKNFETGKNTVIIFLLFNIVAAFQNIIGFGTNIFSKKIGFDLYYSFG</sequence>
<gene>
    <name evidence="2" type="ORF">SAMN04488597_13124</name>
</gene>
<organism evidence="2 3">
    <name type="scientific">Halanaerobium congolense</name>
    <dbReference type="NCBI Taxonomy" id="54121"/>
    <lineage>
        <taxon>Bacteria</taxon>
        <taxon>Bacillati</taxon>
        <taxon>Bacillota</taxon>
        <taxon>Clostridia</taxon>
        <taxon>Halanaerobiales</taxon>
        <taxon>Halanaerobiaceae</taxon>
        <taxon>Halanaerobium</taxon>
    </lineage>
</organism>